<sequence length="74" mass="8387">MTMVCDRCGEAFLLSNDVKFMTPFNDELDRFESNSIVKCLAGDDKGIYSIRDETVVLCPSCMAKLNDWLKGEQK</sequence>
<proteinExistence type="predicted"/>
<reference evidence="1" key="1">
    <citation type="journal article" date="2021" name="Proc. Natl. Acad. Sci. U.S.A.">
        <title>A Catalog of Tens of Thousands of Viruses from Human Metagenomes Reveals Hidden Associations with Chronic Diseases.</title>
        <authorList>
            <person name="Tisza M.J."/>
            <person name="Buck C.B."/>
        </authorList>
    </citation>
    <scope>NUCLEOTIDE SEQUENCE</scope>
    <source>
        <strain evidence="1">CtvI513</strain>
    </source>
</reference>
<organism evidence="1">
    <name type="scientific">Siphoviridae sp. ctvI513</name>
    <dbReference type="NCBI Taxonomy" id="2827965"/>
    <lineage>
        <taxon>Viruses</taxon>
        <taxon>Duplodnaviria</taxon>
        <taxon>Heunggongvirae</taxon>
        <taxon>Uroviricota</taxon>
        <taxon>Caudoviricetes</taxon>
    </lineage>
</organism>
<name>A0A8S5TJP2_9CAUD</name>
<evidence type="ECO:0000313" key="1">
    <source>
        <dbReference type="EMBL" id="DAF63385.1"/>
    </source>
</evidence>
<protein>
    <submittedName>
        <fullName evidence="1">Zinc finger protein</fullName>
    </submittedName>
</protein>
<dbReference type="EMBL" id="BK032839">
    <property type="protein sequence ID" value="DAF63385.1"/>
    <property type="molecule type" value="Genomic_DNA"/>
</dbReference>
<accession>A0A8S5TJP2</accession>